<dbReference type="HOGENOM" id="CLU_3225441_0_0_1"/>
<name>A0A0E0BI01_9ORYZ</name>
<proteinExistence type="predicted"/>
<reference evidence="1" key="1">
    <citation type="submission" date="2015-04" db="UniProtKB">
        <authorList>
            <consortium name="EnsemblPlants"/>
        </authorList>
    </citation>
    <scope>IDENTIFICATION</scope>
</reference>
<reference evidence="1" key="2">
    <citation type="submission" date="2018-05" db="EMBL/GenBank/DDBJ databases">
        <title>OgluRS3 (Oryza glumaepatula Reference Sequence Version 3).</title>
        <authorList>
            <person name="Zhang J."/>
            <person name="Kudrna D."/>
            <person name="Lee S."/>
            <person name="Talag J."/>
            <person name="Welchert J."/>
            <person name="Wing R.A."/>
        </authorList>
    </citation>
    <scope>NUCLEOTIDE SEQUENCE [LARGE SCALE GENOMIC DNA]</scope>
</reference>
<dbReference type="Proteomes" id="UP000026961">
    <property type="component" value="Chromosome 4"/>
</dbReference>
<dbReference type="AlphaFoldDB" id="A0A0E0BI01"/>
<evidence type="ECO:0008006" key="3">
    <source>
        <dbReference type="Google" id="ProtNLM"/>
    </source>
</evidence>
<dbReference type="Gramene" id="OGLUM04G07290.1">
    <property type="protein sequence ID" value="OGLUM04G07290.1"/>
    <property type="gene ID" value="OGLUM04G07290"/>
</dbReference>
<dbReference type="EnsemblPlants" id="OGLUM04G07290.1">
    <property type="protein sequence ID" value="OGLUM04G07290.1"/>
    <property type="gene ID" value="OGLUM04G07290"/>
</dbReference>
<dbReference type="Proteomes" id="UP000026961">
    <property type="component" value="Chromosome 11"/>
</dbReference>
<keyword evidence="2" id="KW-1185">Reference proteome</keyword>
<evidence type="ECO:0000313" key="2">
    <source>
        <dbReference type="Proteomes" id="UP000026961"/>
    </source>
</evidence>
<evidence type="ECO:0000313" key="1">
    <source>
        <dbReference type="EnsemblPlants" id="OGLUM11G09890.1"/>
    </source>
</evidence>
<organism evidence="1">
    <name type="scientific">Oryza glumipatula</name>
    <dbReference type="NCBI Taxonomy" id="40148"/>
    <lineage>
        <taxon>Eukaryota</taxon>
        <taxon>Viridiplantae</taxon>
        <taxon>Streptophyta</taxon>
        <taxon>Embryophyta</taxon>
        <taxon>Tracheophyta</taxon>
        <taxon>Spermatophyta</taxon>
        <taxon>Magnoliopsida</taxon>
        <taxon>Liliopsida</taxon>
        <taxon>Poales</taxon>
        <taxon>Poaceae</taxon>
        <taxon>BOP clade</taxon>
        <taxon>Oryzoideae</taxon>
        <taxon>Oryzeae</taxon>
        <taxon>Oryzinae</taxon>
        <taxon>Oryza</taxon>
    </lineage>
</organism>
<dbReference type="Gramene" id="OGLUM11G09890.1">
    <property type="protein sequence ID" value="OGLUM11G09890.1"/>
    <property type="gene ID" value="OGLUM11G09890"/>
</dbReference>
<accession>A0A0E0BI01</accession>
<dbReference type="EnsemblPlants" id="OGLUM11G09890.1">
    <property type="protein sequence ID" value="OGLUM11G09890.1"/>
    <property type="gene ID" value="OGLUM11G09890"/>
</dbReference>
<protein>
    <recommendedName>
        <fullName evidence="3">Transposase Tnp1/En/Spm-like domain-containing protein</fullName>
    </recommendedName>
</protein>
<sequence length="44" mass="4877">MVHVDLALAKSEDLIRPYKGYKIVGHVVGLEIAWPAIFVDKING</sequence>